<dbReference type="InterPro" id="IPR023231">
    <property type="entry name" value="GSKIP_dom_sf"/>
</dbReference>
<dbReference type="Gene3D" id="3.30.2280.10">
    <property type="entry name" value="Hypothetical protein (hspc210)"/>
    <property type="match status" value="1"/>
</dbReference>
<feature type="domain" description="GSKIP" evidence="1">
    <location>
        <begin position="51"/>
        <end position="107"/>
    </location>
</feature>
<dbReference type="AlphaFoldDB" id="A0A9W8G2K4"/>
<dbReference type="Proteomes" id="UP001151518">
    <property type="component" value="Unassembled WGS sequence"/>
</dbReference>
<gene>
    <name evidence="2" type="ORF">GGI25_006198</name>
</gene>
<dbReference type="OrthoDB" id="5804279at2759"/>
<evidence type="ECO:0000313" key="3">
    <source>
        <dbReference type="Proteomes" id="UP001151518"/>
    </source>
</evidence>
<dbReference type="InterPro" id="IPR007967">
    <property type="entry name" value="GSKIP_dom"/>
</dbReference>
<reference evidence="2" key="1">
    <citation type="submission" date="2022-07" db="EMBL/GenBank/DDBJ databases">
        <title>Phylogenomic reconstructions and comparative analyses of Kickxellomycotina fungi.</title>
        <authorList>
            <person name="Reynolds N.K."/>
            <person name="Stajich J.E."/>
            <person name="Barry K."/>
            <person name="Grigoriev I.V."/>
            <person name="Crous P."/>
            <person name="Smith M.E."/>
        </authorList>
    </citation>
    <scope>NUCLEOTIDE SEQUENCE</scope>
    <source>
        <strain evidence="2">NRRL 3115</strain>
    </source>
</reference>
<evidence type="ECO:0000259" key="1">
    <source>
        <dbReference type="Pfam" id="PF05303"/>
    </source>
</evidence>
<comment type="caution">
    <text evidence="2">The sequence shown here is derived from an EMBL/GenBank/DDBJ whole genome shotgun (WGS) entry which is preliminary data.</text>
</comment>
<name>A0A9W8G2K4_9FUNG</name>
<organism evidence="2 3">
    <name type="scientific">Coemansia spiralis</name>
    <dbReference type="NCBI Taxonomy" id="417178"/>
    <lineage>
        <taxon>Eukaryota</taxon>
        <taxon>Fungi</taxon>
        <taxon>Fungi incertae sedis</taxon>
        <taxon>Zoopagomycota</taxon>
        <taxon>Kickxellomycotina</taxon>
        <taxon>Kickxellomycetes</taxon>
        <taxon>Kickxellales</taxon>
        <taxon>Kickxellaceae</taxon>
        <taxon>Coemansia</taxon>
    </lineage>
</organism>
<dbReference type="Pfam" id="PF05303">
    <property type="entry name" value="GSKIP_dom"/>
    <property type="match status" value="1"/>
</dbReference>
<proteinExistence type="predicted"/>
<dbReference type="EMBL" id="JANBTW010000155">
    <property type="protein sequence ID" value="KAJ2669323.1"/>
    <property type="molecule type" value="Genomic_DNA"/>
</dbReference>
<sequence>MDALLFTSPEGLLGELQAELDDNAYGIQSFTFPALADLDGCLQARSTVVLLEDTQVVIALDGSGYTAVHADGDTSLDKSFETLPALLAALSPGFGAAMHNRLYEKLLVLAEPNGNNGQGGDDDDDFDG</sequence>
<evidence type="ECO:0000313" key="2">
    <source>
        <dbReference type="EMBL" id="KAJ2669323.1"/>
    </source>
</evidence>
<dbReference type="SUPFAM" id="SSF103107">
    <property type="entry name" value="Hypothetical protein c14orf129, hspc210"/>
    <property type="match status" value="1"/>
</dbReference>
<accession>A0A9W8G2K4</accession>
<protein>
    <recommendedName>
        <fullName evidence="1">GSKIP domain-containing protein</fullName>
    </recommendedName>
</protein>